<sequence>MSAIPEARRYDAIVLGAGIVGVSAAYHLFRRHRSVLLVDRAEPGEATSYGNSGVVEREGFHPIVFPRRLGALMRYARNDEPALHYHLGHLPAVSGFLWKLRAQSAPARLAEYGEAMNPILSHAAAEHGQMAAKARAVEYFRGTGWLRGWRSREAFATEAAPLIAACERYGVKYEVLDGHDVTDLEPDLAPVFARALFLPETVSVSSPGGVTKSYARLFEAMGGAFAHGDALTLRHERELWRVELADGAATAPDVIVALGPWSMDLLRPLGYRFPFAVKRGYHQHFRARGDAALARPVVDMAHGYVLTPMRQGYRITTGIEFARRDAPPTPVQIARVVPQARALFPLGEPVEPEPWMGARPCLPDSLPIVGPAPRHPGLWLDFGHGHLGFTLGPATGRLLAELITREMPFVDPAPFSAVRF</sequence>
<name>A0A7W9L3F5_9HYPH</name>
<evidence type="ECO:0000313" key="4">
    <source>
        <dbReference type="EMBL" id="MBB5754491.1"/>
    </source>
</evidence>
<feature type="domain" description="FAD dependent oxidoreductase" evidence="3">
    <location>
        <begin position="11"/>
        <end position="402"/>
    </location>
</feature>
<keyword evidence="2" id="KW-0472">Membrane</keyword>
<dbReference type="SUPFAM" id="SSF54373">
    <property type="entry name" value="FAD-linked reductases, C-terminal domain"/>
    <property type="match status" value="1"/>
</dbReference>
<dbReference type="InterPro" id="IPR006076">
    <property type="entry name" value="FAD-dep_OxRdtase"/>
</dbReference>
<gene>
    <name evidence="4" type="ORF">GGQ63_003577</name>
</gene>
<keyword evidence="5" id="KW-1185">Reference proteome</keyword>
<dbReference type="Gene3D" id="3.50.50.60">
    <property type="entry name" value="FAD/NAD(P)-binding domain"/>
    <property type="match status" value="2"/>
</dbReference>
<dbReference type="AlphaFoldDB" id="A0A7W9L3F5"/>
<keyword evidence="2" id="KW-0812">Transmembrane</keyword>
<accession>A0A7W9L3F5</accession>
<dbReference type="GO" id="GO:0016491">
    <property type="term" value="F:oxidoreductase activity"/>
    <property type="evidence" value="ECO:0007669"/>
    <property type="project" value="UniProtKB-KW"/>
</dbReference>
<evidence type="ECO:0000259" key="3">
    <source>
        <dbReference type="Pfam" id="PF01266"/>
    </source>
</evidence>
<dbReference type="PANTHER" id="PTHR13847">
    <property type="entry name" value="SARCOSINE DEHYDROGENASE-RELATED"/>
    <property type="match status" value="1"/>
</dbReference>
<comment type="caution">
    <text evidence="4">The sequence shown here is derived from an EMBL/GenBank/DDBJ whole genome shotgun (WGS) entry which is preliminary data.</text>
</comment>
<evidence type="ECO:0000256" key="2">
    <source>
        <dbReference type="SAM" id="Phobius"/>
    </source>
</evidence>
<keyword evidence="2" id="KW-1133">Transmembrane helix</keyword>
<dbReference type="SUPFAM" id="SSF51905">
    <property type="entry name" value="FAD/NAD(P)-binding domain"/>
    <property type="match status" value="1"/>
</dbReference>
<proteinExistence type="predicted"/>
<dbReference type="Gene3D" id="3.30.9.10">
    <property type="entry name" value="D-Amino Acid Oxidase, subunit A, domain 2"/>
    <property type="match status" value="1"/>
</dbReference>
<dbReference type="Proteomes" id="UP000523821">
    <property type="component" value="Unassembled WGS sequence"/>
</dbReference>
<dbReference type="EC" id="1.4.99.-" evidence="4"/>
<feature type="transmembrane region" description="Helical" evidence="2">
    <location>
        <begin position="12"/>
        <end position="29"/>
    </location>
</feature>
<dbReference type="RefSeq" id="WP_246429852.1">
    <property type="nucleotide sequence ID" value="NZ_JACHOO010000008.1"/>
</dbReference>
<evidence type="ECO:0000256" key="1">
    <source>
        <dbReference type="ARBA" id="ARBA00023002"/>
    </source>
</evidence>
<keyword evidence="1 4" id="KW-0560">Oxidoreductase</keyword>
<dbReference type="Pfam" id="PF01266">
    <property type="entry name" value="DAO"/>
    <property type="match status" value="1"/>
</dbReference>
<dbReference type="EMBL" id="JACHOO010000008">
    <property type="protein sequence ID" value="MBB5754491.1"/>
    <property type="molecule type" value="Genomic_DNA"/>
</dbReference>
<evidence type="ECO:0000313" key="5">
    <source>
        <dbReference type="Proteomes" id="UP000523821"/>
    </source>
</evidence>
<dbReference type="PANTHER" id="PTHR13847:SF289">
    <property type="entry name" value="GLYCINE OXIDASE"/>
    <property type="match status" value="1"/>
</dbReference>
<dbReference type="InterPro" id="IPR036188">
    <property type="entry name" value="FAD/NAD-bd_sf"/>
</dbReference>
<dbReference type="GO" id="GO:0005737">
    <property type="term" value="C:cytoplasm"/>
    <property type="evidence" value="ECO:0007669"/>
    <property type="project" value="TreeGrafter"/>
</dbReference>
<protein>
    <submittedName>
        <fullName evidence="4">D-amino-acid dehydrogenase</fullName>
        <ecNumber evidence="4">1.4.99.-</ecNumber>
    </submittedName>
</protein>
<organism evidence="4 5">
    <name type="scientific">Prosthecomicrobium pneumaticum</name>
    <dbReference type="NCBI Taxonomy" id="81895"/>
    <lineage>
        <taxon>Bacteria</taxon>
        <taxon>Pseudomonadati</taxon>
        <taxon>Pseudomonadota</taxon>
        <taxon>Alphaproteobacteria</taxon>
        <taxon>Hyphomicrobiales</taxon>
        <taxon>Kaistiaceae</taxon>
        <taxon>Prosthecomicrobium</taxon>
    </lineage>
</organism>
<reference evidence="4 5" key="1">
    <citation type="submission" date="2020-08" db="EMBL/GenBank/DDBJ databases">
        <title>Genomic Encyclopedia of Type Strains, Phase IV (KMG-IV): sequencing the most valuable type-strain genomes for metagenomic binning, comparative biology and taxonomic classification.</title>
        <authorList>
            <person name="Goeker M."/>
        </authorList>
    </citation>
    <scope>NUCLEOTIDE SEQUENCE [LARGE SCALE GENOMIC DNA]</scope>
    <source>
        <strain evidence="4 5">DSM 16268</strain>
    </source>
</reference>